<dbReference type="InterPro" id="IPR050866">
    <property type="entry name" value="CNG_cation_channel"/>
</dbReference>
<proteinExistence type="predicted"/>
<evidence type="ECO:0000256" key="1">
    <source>
        <dbReference type="ARBA" id="ARBA00023286"/>
    </source>
</evidence>
<accession>A0A9P1FXE4</accession>
<feature type="domain" description="Cyclic nucleotide-binding" evidence="3">
    <location>
        <begin position="388"/>
        <end position="489"/>
    </location>
</feature>
<dbReference type="PROSITE" id="PS50042">
    <property type="entry name" value="CNMP_BINDING_3"/>
    <property type="match status" value="4"/>
</dbReference>
<name>A0A9P1FXE4_9DINO</name>
<evidence type="ECO:0000259" key="3">
    <source>
        <dbReference type="PROSITE" id="PS50042"/>
    </source>
</evidence>
<keyword evidence="1" id="KW-0813">Transport</keyword>
<dbReference type="EMBL" id="CAMXCT020001447">
    <property type="protein sequence ID" value="CAL1143605.1"/>
    <property type="molecule type" value="Genomic_DNA"/>
</dbReference>
<dbReference type="OrthoDB" id="2021138at2759"/>
<dbReference type="PANTHER" id="PTHR45638">
    <property type="entry name" value="CYCLIC NUCLEOTIDE-GATED CATION CHANNEL SUBUNIT A"/>
    <property type="match status" value="1"/>
</dbReference>
<dbReference type="GO" id="GO:0005221">
    <property type="term" value="F:intracellularly cyclic nucleotide-activated monoatomic cation channel activity"/>
    <property type="evidence" value="ECO:0007669"/>
    <property type="project" value="InterPro"/>
</dbReference>
<feature type="domain" description="Cyclic nucleotide-binding" evidence="3">
    <location>
        <begin position="665"/>
        <end position="781"/>
    </location>
</feature>
<dbReference type="InterPro" id="IPR014710">
    <property type="entry name" value="RmlC-like_jellyroll"/>
</dbReference>
<reference evidence="5 6" key="2">
    <citation type="submission" date="2024-05" db="EMBL/GenBank/DDBJ databases">
        <authorList>
            <person name="Chen Y."/>
            <person name="Shah S."/>
            <person name="Dougan E. K."/>
            <person name="Thang M."/>
            <person name="Chan C."/>
        </authorList>
    </citation>
    <scope>NUCLEOTIDE SEQUENCE [LARGE SCALE GENOMIC DNA]</scope>
</reference>
<dbReference type="CDD" id="cd00038">
    <property type="entry name" value="CAP_ED"/>
    <property type="match status" value="4"/>
</dbReference>
<feature type="region of interest" description="Disordered" evidence="2">
    <location>
        <begin position="1"/>
        <end position="74"/>
    </location>
</feature>
<keyword evidence="6" id="KW-1185">Reference proteome</keyword>
<evidence type="ECO:0000256" key="2">
    <source>
        <dbReference type="SAM" id="MobiDB-lite"/>
    </source>
</evidence>
<comment type="caution">
    <text evidence="4">The sequence shown here is derived from an EMBL/GenBank/DDBJ whole genome shotgun (WGS) entry which is preliminary data.</text>
</comment>
<feature type="domain" description="Cyclic nucleotide-binding" evidence="3">
    <location>
        <begin position="549"/>
        <end position="612"/>
    </location>
</feature>
<feature type="compositionally biased region" description="Basic and acidic residues" evidence="2">
    <location>
        <begin position="988"/>
        <end position="1003"/>
    </location>
</feature>
<keyword evidence="1" id="KW-1071">Ligand-gated ion channel</keyword>
<evidence type="ECO:0000313" key="6">
    <source>
        <dbReference type="Proteomes" id="UP001152797"/>
    </source>
</evidence>
<keyword evidence="1" id="KW-0406">Ion transport</keyword>
<protein>
    <submittedName>
        <fullName evidence="5">Cyclic nucleotide-gated cation channel</fullName>
    </submittedName>
</protein>
<dbReference type="PANTHER" id="PTHR45638:SF11">
    <property type="entry name" value="CYCLIC NUCLEOTIDE-GATED CATION CHANNEL SUBUNIT A"/>
    <property type="match status" value="1"/>
</dbReference>
<organism evidence="4">
    <name type="scientific">Cladocopium goreaui</name>
    <dbReference type="NCBI Taxonomy" id="2562237"/>
    <lineage>
        <taxon>Eukaryota</taxon>
        <taxon>Sar</taxon>
        <taxon>Alveolata</taxon>
        <taxon>Dinophyceae</taxon>
        <taxon>Suessiales</taxon>
        <taxon>Symbiodiniaceae</taxon>
        <taxon>Cladocopium</taxon>
    </lineage>
</organism>
<dbReference type="EMBL" id="CAMXCT030001447">
    <property type="protein sequence ID" value="CAL4777542.1"/>
    <property type="molecule type" value="Genomic_DNA"/>
</dbReference>
<feature type="domain" description="Cyclic nucleotide-binding" evidence="3">
    <location>
        <begin position="249"/>
        <end position="354"/>
    </location>
</feature>
<dbReference type="Pfam" id="PF00027">
    <property type="entry name" value="cNMP_binding"/>
    <property type="match status" value="2"/>
</dbReference>
<dbReference type="SMART" id="SM00100">
    <property type="entry name" value="cNMP"/>
    <property type="match status" value="4"/>
</dbReference>
<feature type="compositionally biased region" description="Acidic residues" evidence="2">
    <location>
        <begin position="63"/>
        <end position="72"/>
    </location>
</feature>
<dbReference type="EMBL" id="CAMXCT010001447">
    <property type="protein sequence ID" value="CAI3990230.1"/>
    <property type="molecule type" value="Genomic_DNA"/>
</dbReference>
<dbReference type="GO" id="GO:0044877">
    <property type="term" value="F:protein-containing complex binding"/>
    <property type="evidence" value="ECO:0007669"/>
    <property type="project" value="TreeGrafter"/>
</dbReference>
<feature type="region of interest" description="Disordered" evidence="2">
    <location>
        <begin position="988"/>
        <end position="1009"/>
    </location>
</feature>
<reference evidence="4" key="1">
    <citation type="submission" date="2022-10" db="EMBL/GenBank/DDBJ databases">
        <authorList>
            <person name="Chen Y."/>
            <person name="Dougan E. K."/>
            <person name="Chan C."/>
            <person name="Rhodes N."/>
            <person name="Thang M."/>
        </authorList>
    </citation>
    <scope>NUCLEOTIDE SEQUENCE</scope>
</reference>
<feature type="compositionally biased region" description="Basic and acidic residues" evidence="2">
    <location>
        <begin position="13"/>
        <end position="28"/>
    </location>
</feature>
<gene>
    <name evidence="4" type="ORF">C1SCF055_LOCUS17235</name>
</gene>
<evidence type="ECO:0000313" key="5">
    <source>
        <dbReference type="EMBL" id="CAL4777542.1"/>
    </source>
</evidence>
<dbReference type="SUPFAM" id="SSF51206">
    <property type="entry name" value="cAMP-binding domain-like"/>
    <property type="match status" value="4"/>
</dbReference>
<keyword evidence="1" id="KW-0407">Ion channel</keyword>
<dbReference type="InterPro" id="IPR000595">
    <property type="entry name" value="cNMP-bd_dom"/>
</dbReference>
<sequence length="1522" mass="170628">MSKSFRRSMTTAPHDKLPGIEKNGDRSGRQRRAVFARSSSGMSQDGPAMGHAKTESVPLTSMAEEESEEEDPREAIVAEHPLFEGTSEEFRNELLLNLRTFQVKPMVSHEIKTEYAREMFESSLMRPRARVLLTQGKAPQDLNGLLLVHPDDFHVFETVYNNVAHDDEVLPGVAGQEVALQITSHSPFTVRCREEPQHGFFFISTDMLDLLLDRHRAERAKLKHTAYHAATEFLRSWLMKHHSKVYVKLFVNLDDDFKYALLNQVQIQFFKADDLICKENDVGDSCIFVYTGEADIYCKHALVGRMSQLPGTKAWESWWGALEVGGSCLERVASVKAYTDCVVWELSAKAMRDLWLLFPYECSFFDKVAMKHLQLLYPFTDRVSEINMFESCSAEFTRVIRGLMVQKVYCRDEIVMQEGDTGDEMYVLCVGKCSVFRGYNTEPLSHLHPGSCFGGLAVLNITRRRTATIKADCVCDLRALTRPALLEALSQYPGDKEKVREMVEAHSQSRQATASALQRAGASEGGFSSQFLNILLDNMHEQPFLPKQVILEEGKESILTILLHGMIEVEVSGVHIANVVAPAIFGERGLLEPGSFSSATVRSCTVAECMILPPTSAAVPIVRARLPADIVRLERMLEKKMALTRTQLASTDDMASAAEQQDKGLFGACSAEFLAKLGNYFERRVYVPDQKIIVEGEEPRYGVMIHQGTALVESQGVLIAECGPGEFLGEVAILGLSTTSSATVRVQTKIVAYTVEAHSMQEVLDEFPEERVRLREIMEKRAVKTTEVKASKFLATKSKSVNKFLKVVTARRISQASEELAVPKVDFEAIQEKAKRTLPGPLQGREWVEQRKEKLLEAPKIRWQRMQRNGAVLEPLPAQQGVRVPQIKDSSKVAPFSKRALRKAKNLYGKMVWQELLPKKAMMITAPDAKELEAVLDAAEEDEVWAEQPEVEVDSLANLPPELLVEAQIPMASFNDVAKFASKLVKHARSEEPPAKPKPEASRSRQGSIQISWTKKASLLGRSSNLGGVPAVITRQRPERREPAAQCPFDGMTSTGSVGLGCPPNDIQMVLDTIFRFSLMSGFFLSQQLRYLVHAENESLRCRVAEVIFYGSLKGGKDGREHGWNAKFGRDELSSIEREGFRQKLTEGVDWQKYDPVLESYSSRTPMNSYDVLKCSQACFHLFELLRLLLPEQEIQPVDPTLLRNSKKFTNSIFELISSGKLHFVPDAAGDAKRRSAENVCDCVAGCQQLRRLEVKVTQDDEVVSPLVIQTVVDDEEAEVGEWRYIVLDPKGVTLRSHATYDKAAKLKERLEEGEVVEVLERREGPDTVFLRVEIPKSGNTGWAFTTQPGPGSFLRLLEVEVKSCHLYFQAQKRTALRKRCSYVDSAKVGRMVEKGQLLHVVRRLEVGGTTGLQLDTGEWLVFPKDQGISLEGPLEVRKMHNEEAEVRADEAVALRKGPTELPWALTKKVLLPGSKVLAIRRAHLHGEMWMEVMQLGGLSGWMLASDLQLDFCISSLPRRNR</sequence>
<dbReference type="Proteomes" id="UP001152797">
    <property type="component" value="Unassembled WGS sequence"/>
</dbReference>
<dbReference type="InterPro" id="IPR018490">
    <property type="entry name" value="cNMP-bd_dom_sf"/>
</dbReference>
<dbReference type="Gene3D" id="2.60.120.10">
    <property type="entry name" value="Jelly Rolls"/>
    <property type="match status" value="4"/>
</dbReference>
<evidence type="ECO:0000313" key="4">
    <source>
        <dbReference type="EMBL" id="CAI3990230.1"/>
    </source>
</evidence>